<gene>
    <name evidence="1" type="ORF">D2T30_00680</name>
</gene>
<organism evidence="1 2">
    <name type="scientific">Paenirhodobacter populi</name>
    <dbReference type="NCBI Taxonomy" id="2306993"/>
    <lineage>
        <taxon>Bacteria</taxon>
        <taxon>Pseudomonadati</taxon>
        <taxon>Pseudomonadota</taxon>
        <taxon>Alphaproteobacteria</taxon>
        <taxon>Rhodobacterales</taxon>
        <taxon>Rhodobacter group</taxon>
        <taxon>Paenirhodobacter</taxon>
    </lineage>
</organism>
<reference evidence="1 2" key="2">
    <citation type="submission" date="2019-01" db="EMBL/GenBank/DDBJ databases">
        <authorList>
            <person name="Li Y."/>
        </authorList>
    </citation>
    <scope>NUCLEOTIDE SEQUENCE [LARGE SCALE GENOMIC DNA]</scope>
    <source>
        <strain evidence="1 2">SK2B-1</strain>
    </source>
</reference>
<evidence type="ECO:0000313" key="1">
    <source>
        <dbReference type="EMBL" id="RWR24643.1"/>
    </source>
</evidence>
<evidence type="ECO:0000313" key="2">
    <source>
        <dbReference type="Proteomes" id="UP000284476"/>
    </source>
</evidence>
<name>A0A443JVV1_9RHOB</name>
<protein>
    <submittedName>
        <fullName evidence="1">Uncharacterized protein</fullName>
    </submittedName>
</protein>
<accession>A0A443JVV1</accession>
<reference evidence="1 2" key="1">
    <citation type="submission" date="2019-01" db="EMBL/GenBank/DDBJ databases">
        <title>Sinorhodobacter populi sp. nov. isolated from the symptomatic bark tissue of Populus euramericana canker.</title>
        <authorList>
            <person name="Xu G."/>
        </authorList>
    </citation>
    <scope>NUCLEOTIDE SEQUENCE [LARGE SCALE GENOMIC DNA]</scope>
    <source>
        <strain evidence="1 2">SK2B-1</strain>
    </source>
</reference>
<comment type="caution">
    <text evidence="1">The sequence shown here is derived from an EMBL/GenBank/DDBJ whole genome shotgun (WGS) entry which is preliminary data.</text>
</comment>
<proteinExistence type="predicted"/>
<sequence length="197" mass="22519">MGLRVHRAISWIGRAEACGEDDDARFIFLWIAFNAAYADEREFQAIAPGERAAFADFFGRLVALDGDRRIYKAVWQRFSGPVRLLLENRYVFNPFWQHHNGIDGFDDWEDQFKSSARSFTQAFQAGDTARVLSFVFDRLYVLRNQLVHGGATWNSGVNRAQVRDGAAILGFLMPTFIDLMMDNPGKDWGKPFYPVVP</sequence>
<dbReference type="Proteomes" id="UP000284476">
    <property type="component" value="Unassembled WGS sequence"/>
</dbReference>
<dbReference type="EMBL" id="SAUZ01000001">
    <property type="protein sequence ID" value="RWR24643.1"/>
    <property type="molecule type" value="Genomic_DNA"/>
</dbReference>
<dbReference type="AlphaFoldDB" id="A0A443JVV1"/>